<name>E3CX44_9BACT</name>
<dbReference type="PaxDb" id="584708-Apau_1979"/>
<dbReference type="InterPro" id="IPR003959">
    <property type="entry name" value="ATPase_AAA_core"/>
</dbReference>
<dbReference type="InterPro" id="IPR014555">
    <property type="entry name" value="RecF-like"/>
</dbReference>
<evidence type="ECO:0000313" key="3">
    <source>
        <dbReference type="EMBL" id="EFQ24391.1"/>
    </source>
</evidence>
<dbReference type="EMBL" id="CM001022">
    <property type="protein sequence ID" value="EFQ24391.1"/>
    <property type="molecule type" value="Genomic_DNA"/>
</dbReference>
<dbReference type="GO" id="GO:0005524">
    <property type="term" value="F:ATP binding"/>
    <property type="evidence" value="ECO:0007669"/>
    <property type="project" value="InterPro"/>
</dbReference>
<feature type="domain" description="ATPase AAA-type core" evidence="2">
    <location>
        <begin position="257"/>
        <end position="352"/>
    </location>
</feature>
<dbReference type="PANTHER" id="PTHR32182:SF22">
    <property type="entry name" value="ATP-DEPENDENT ENDONUCLEASE, OLD FAMILY-RELATED"/>
    <property type="match status" value="1"/>
</dbReference>
<dbReference type="Pfam" id="PF13175">
    <property type="entry name" value="AAA_15"/>
    <property type="match status" value="1"/>
</dbReference>
<dbReference type="SUPFAM" id="SSF52540">
    <property type="entry name" value="P-loop containing nucleoside triphosphate hydrolases"/>
    <property type="match status" value="1"/>
</dbReference>
<dbReference type="GO" id="GO:0006302">
    <property type="term" value="P:double-strand break repair"/>
    <property type="evidence" value="ECO:0007669"/>
    <property type="project" value="TreeGrafter"/>
</dbReference>
<evidence type="ECO:0008006" key="5">
    <source>
        <dbReference type="Google" id="ProtNLM"/>
    </source>
</evidence>
<dbReference type="PIRSF" id="PIRSF029347">
    <property type="entry name" value="RecF"/>
    <property type="match status" value="1"/>
</dbReference>
<gene>
    <name evidence="3" type="ORF">Apau_1979</name>
</gene>
<dbReference type="AlphaFoldDB" id="E3CX44"/>
<dbReference type="eggNOG" id="COG4637">
    <property type="taxonomic scope" value="Bacteria"/>
</dbReference>
<organism evidence="3 4">
    <name type="scientific">Aminomonas paucivorans DSM 12260</name>
    <dbReference type="NCBI Taxonomy" id="584708"/>
    <lineage>
        <taxon>Bacteria</taxon>
        <taxon>Thermotogati</taxon>
        <taxon>Synergistota</taxon>
        <taxon>Synergistia</taxon>
        <taxon>Synergistales</taxon>
        <taxon>Synergistaceae</taxon>
        <taxon>Aminomonas</taxon>
    </lineage>
</organism>
<dbReference type="Pfam" id="PF13304">
    <property type="entry name" value="AAA_21"/>
    <property type="match status" value="1"/>
</dbReference>
<feature type="domain" description="Endonuclease GajA/Old nuclease/RecF-like AAA" evidence="1">
    <location>
        <begin position="4"/>
        <end position="48"/>
    </location>
</feature>
<accession>E3CX44</accession>
<dbReference type="RefSeq" id="WP_006301629.1">
    <property type="nucleotide sequence ID" value="NZ_CM001022.1"/>
</dbReference>
<dbReference type="PANTHER" id="PTHR32182">
    <property type="entry name" value="DNA REPLICATION AND REPAIR PROTEIN RECF"/>
    <property type="match status" value="1"/>
</dbReference>
<reference evidence="3 4" key="1">
    <citation type="journal article" date="2010" name="Stand. Genomic Sci.">
        <title>Non-contiguous finished genome sequence of Aminomonas paucivorans type strain (GLU-3).</title>
        <authorList>
            <person name="Pitluck S."/>
            <person name="Yasawong M."/>
            <person name="Held B."/>
            <person name="Lapidus A."/>
            <person name="Nolan M."/>
            <person name="Copeland A."/>
            <person name="Lucas S."/>
            <person name="Del Rio T.G."/>
            <person name="Tice H."/>
            <person name="Cheng J.F."/>
            <person name="Chertkov O."/>
            <person name="Goodwin L."/>
            <person name="Tapia R."/>
            <person name="Han C."/>
            <person name="Liolios K."/>
            <person name="Ivanova N."/>
            <person name="Mavromatis K."/>
            <person name="Ovchinnikova G."/>
            <person name="Pati A."/>
            <person name="Chen A."/>
            <person name="Palaniappan K."/>
            <person name="Land M."/>
            <person name="Hauser L."/>
            <person name="Chang Y.J."/>
            <person name="Jeffries C.D."/>
            <person name="Pukall R."/>
            <person name="Spring S."/>
            <person name="Rohde M."/>
            <person name="Sikorski J."/>
            <person name="Goker M."/>
            <person name="Woyke T."/>
            <person name="Bristow J."/>
            <person name="Eisen J.A."/>
            <person name="Markowitz V."/>
            <person name="Hugenholtz P."/>
            <person name="Kyrpides N.C."/>
            <person name="Klenk H.P."/>
        </authorList>
    </citation>
    <scope>NUCLEOTIDE SEQUENCE [LARGE SCALE GENOMIC DNA]</scope>
    <source>
        <strain evidence="3 4">DSM 12260</strain>
    </source>
</reference>
<protein>
    <recommendedName>
        <fullName evidence="5">SMC domain protein</fullName>
    </recommendedName>
</protein>
<dbReference type="STRING" id="584708.Apau_1979"/>
<dbReference type="GO" id="GO:0000731">
    <property type="term" value="P:DNA synthesis involved in DNA repair"/>
    <property type="evidence" value="ECO:0007669"/>
    <property type="project" value="TreeGrafter"/>
</dbReference>
<evidence type="ECO:0000259" key="1">
    <source>
        <dbReference type="Pfam" id="PF13175"/>
    </source>
</evidence>
<evidence type="ECO:0000313" key="4">
    <source>
        <dbReference type="Proteomes" id="UP000005096"/>
    </source>
</evidence>
<dbReference type="GO" id="GO:0016887">
    <property type="term" value="F:ATP hydrolysis activity"/>
    <property type="evidence" value="ECO:0007669"/>
    <property type="project" value="InterPro"/>
</dbReference>
<keyword evidence="4" id="KW-1185">Reference proteome</keyword>
<dbReference type="HOGENOM" id="CLU_035814_2_0_0"/>
<sequence>MLRIRRLQIHNFKSLVHFDLPMEHLTGLIGLNGAGKSTLLQALDFLCQLFRGDLEGYLSRRGWKLSDLRSRTAEPLPKWLYPNTDFPDFPMEGAFLRSRSGLIRFRVLFEDDESGEIGRRPWMSWYGEIDATKGGLSCLGEKYLDSEGMSFTVHEGRYYSDPPPEGYDGRSEIAFKYQGSILSQLLETQTRQISGLERLKRFLVEERSLELLAPNLIRKKERKEDSIGLGGERLAGFIHALPEDRRGNLQERIARFAPALRDIRIRKRPGGTKELIFSETQGQKIVDINERYVNDGTLRLLAILGQLEEEPSLLLLDEIENGIHPERIRDLIDLLLEAPSQVLFTTHSPMILNYLPDDVARRGVVFLYRDRLGHTRAKRFFDLSDPSSKLGLLGPGEVFADTPLEELAKELADAPEEAGSR</sequence>
<dbReference type="Gene3D" id="3.40.50.300">
    <property type="entry name" value="P-loop containing nucleotide triphosphate hydrolases"/>
    <property type="match status" value="1"/>
</dbReference>
<proteinExistence type="predicted"/>
<dbReference type="InterPro" id="IPR027417">
    <property type="entry name" value="P-loop_NTPase"/>
</dbReference>
<dbReference type="Proteomes" id="UP000005096">
    <property type="component" value="Chromosome"/>
</dbReference>
<evidence type="ECO:0000259" key="2">
    <source>
        <dbReference type="Pfam" id="PF13304"/>
    </source>
</evidence>
<dbReference type="InterPro" id="IPR041685">
    <property type="entry name" value="AAA_GajA/Old/RecF-like"/>
</dbReference>